<dbReference type="KEGG" id="sbz:A464_1911"/>
<evidence type="ECO:0000313" key="1">
    <source>
        <dbReference type="EMBL" id="AGR59096.1"/>
    </source>
</evidence>
<accession>S5MQV8</accession>
<dbReference type="HOGENOM" id="CLU_3276251_0_0_6"/>
<sequence>MSGVGLINAALSDATRYHQLYLQFFNLCPETDETSNFVQIP</sequence>
<proteinExistence type="predicted"/>
<dbReference type="AlphaFoldDB" id="S5MQV8"/>
<dbReference type="Proteomes" id="UP000015042">
    <property type="component" value="Chromosome"/>
</dbReference>
<name>S5MQV8_SALBN</name>
<organism evidence="1 2">
    <name type="scientific">Salmonella bongori N268-08</name>
    <dbReference type="NCBI Taxonomy" id="1197719"/>
    <lineage>
        <taxon>Bacteria</taxon>
        <taxon>Pseudomonadati</taxon>
        <taxon>Pseudomonadota</taxon>
        <taxon>Gammaproteobacteria</taxon>
        <taxon>Enterobacterales</taxon>
        <taxon>Enterobacteriaceae</taxon>
        <taxon>Salmonella</taxon>
    </lineage>
</organism>
<dbReference type="PATRIC" id="fig|1197719.3.peg.1904"/>
<dbReference type="EMBL" id="CP006608">
    <property type="protein sequence ID" value="AGR59096.1"/>
    <property type="molecule type" value="Genomic_DNA"/>
</dbReference>
<gene>
    <name evidence="1" type="ORF">A464_1911</name>
</gene>
<evidence type="ECO:0000313" key="2">
    <source>
        <dbReference type="Proteomes" id="UP000015042"/>
    </source>
</evidence>
<reference evidence="1 2" key="1">
    <citation type="submission" date="2013-07" db="EMBL/GenBank/DDBJ databases">
        <title>Genome sequence of Salmonella bongori N268-08 - a rare clinical isolate.</title>
        <authorList>
            <person name="Marti R."/>
            <person name="Hagens S."/>
            <person name="Loessner M.J."/>
            <person name="Klumpp J."/>
        </authorList>
    </citation>
    <scope>NUCLEOTIDE SEQUENCE [LARGE SCALE GENOMIC DNA]</scope>
    <source>
        <strain evidence="1 2">N268-08</strain>
    </source>
</reference>
<protein>
    <submittedName>
        <fullName evidence="1">Uncharacterized protein</fullName>
    </submittedName>
</protein>